<comment type="pathway">
    <text evidence="2 9">Amino-acid biosynthesis; L-histidine biosynthesis; L-histidine from 5-phospho-alpha-D-ribose 1-diphosphate: step 7/9.</text>
</comment>
<dbReference type="HAMAP" id="MF_01023">
    <property type="entry name" value="HisC_aminotrans_2"/>
    <property type="match status" value="1"/>
</dbReference>
<feature type="modified residue" description="N6-(pyridoxal phosphate)lysine" evidence="9">
    <location>
        <position position="226"/>
    </location>
</feature>
<dbReference type="OrthoDB" id="9813612at2"/>
<evidence type="ECO:0000256" key="6">
    <source>
        <dbReference type="ARBA" id="ARBA00022679"/>
    </source>
</evidence>
<dbReference type="EC" id="2.6.1.9" evidence="9"/>
<dbReference type="InterPro" id="IPR050106">
    <property type="entry name" value="HistidinolP_aminotransfase"/>
</dbReference>
<dbReference type="UniPathway" id="UPA00031">
    <property type="reaction ID" value="UER00012"/>
</dbReference>
<reference evidence="11 12" key="1">
    <citation type="submission" date="2018-05" db="EMBL/GenBank/DDBJ databases">
        <title>Coraliomargarita sinensis sp. nov., isolated from a marine solar saltern.</title>
        <authorList>
            <person name="Zhou L.Y."/>
        </authorList>
    </citation>
    <scope>NUCLEOTIDE SEQUENCE [LARGE SCALE GENOMIC DNA]</scope>
    <source>
        <strain evidence="11 12">WN38</strain>
    </source>
</reference>
<dbReference type="SUPFAM" id="SSF53383">
    <property type="entry name" value="PLP-dependent transferases"/>
    <property type="match status" value="1"/>
</dbReference>
<comment type="subunit">
    <text evidence="4 9">Homodimer.</text>
</comment>
<evidence type="ECO:0000256" key="8">
    <source>
        <dbReference type="ARBA" id="ARBA00047481"/>
    </source>
</evidence>
<evidence type="ECO:0000256" key="2">
    <source>
        <dbReference type="ARBA" id="ARBA00005011"/>
    </source>
</evidence>
<evidence type="ECO:0000256" key="1">
    <source>
        <dbReference type="ARBA" id="ARBA00001933"/>
    </source>
</evidence>
<evidence type="ECO:0000256" key="5">
    <source>
        <dbReference type="ARBA" id="ARBA00022576"/>
    </source>
</evidence>
<evidence type="ECO:0000256" key="7">
    <source>
        <dbReference type="ARBA" id="ARBA00022898"/>
    </source>
</evidence>
<keyword evidence="12" id="KW-1185">Reference proteome</keyword>
<dbReference type="AlphaFoldDB" id="A0A317ZIY2"/>
<dbReference type="InParanoid" id="A0A317ZIY2"/>
<accession>A0A317ZIY2</accession>
<organism evidence="11 12">
    <name type="scientific">Coraliomargarita sinensis</name>
    <dbReference type="NCBI Taxonomy" id="2174842"/>
    <lineage>
        <taxon>Bacteria</taxon>
        <taxon>Pseudomonadati</taxon>
        <taxon>Verrucomicrobiota</taxon>
        <taxon>Opitutia</taxon>
        <taxon>Puniceicoccales</taxon>
        <taxon>Coraliomargaritaceae</taxon>
        <taxon>Coraliomargarita</taxon>
    </lineage>
</organism>
<protein>
    <recommendedName>
        <fullName evidence="9">Histidinol-phosphate aminotransferase</fullName>
        <ecNumber evidence="9">2.6.1.9</ecNumber>
    </recommendedName>
    <alternativeName>
        <fullName evidence="9">Imidazole acetol-phosphate transaminase</fullName>
    </alternativeName>
</protein>
<dbReference type="EMBL" id="QHJQ01000001">
    <property type="protein sequence ID" value="PXA05684.1"/>
    <property type="molecule type" value="Genomic_DNA"/>
</dbReference>
<comment type="catalytic activity">
    <reaction evidence="8 9">
        <text>L-histidinol phosphate + 2-oxoglutarate = 3-(imidazol-4-yl)-2-oxopropyl phosphate + L-glutamate</text>
        <dbReference type="Rhea" id="RHEA:23744"/>
        <dbReference type="ChEBI" id="CHEBI:16810"/>
        <dbReference type="ChEBI" id="CHEBI:29985"/>
        <dbReference type="ChEBI" id="CHEBI:57766"/>
        <dbReference type="ChEBI" id="CHEBI:57980"/>
        <dbReference type="EC" id="2.6.1.9"/>
    </reaction>
</comment>
<keyword evidence="7 9" id="KW-0663">Pyridoxal phosphate</keyword>
<evidence type="ECO:0000313" key="11">
    <source>
        <dbReference type="EMBL" id="PXA05684.1"/>
    </source>
</evidence>
<dbReference type="FunCoup" id="A0A317ZIY2">
    <property type="interactions" value="439"/>
</dbReference>
<dbReference type="InterPro" id="IPR015422">
    <property type="entry name" value="PyrdxlP-dep_Trfase_small"/>
</dbReference>
<keyword evidence="9" id="KW-0028">Amino-acid biosynthesis</keyword>
<dbReference type="Gene3D" id="3.90.1150.10">
    <property type="entry name" value="Aspartate Aminotransferase, domain 1"/>
    <property type="match status" value="1"/>
</dbReference>
<keyword evidence="5 9" id="KW-0032">Aminotransferase</keyword>
<evidence type="ECO:0000256" key="9">
    <source>
        <dbReference type="HAMAP-Rule" id="MF_01023"/>
    </source>
</evidence>
<comment type="cofactor">
    <cofactor evidence="1 9">
        <name>pyridoxal 5'-phosphate</name>
        <dbReference type="ChEBI" id="CHEBI:597326"/>
    </cofactor>
</comment>
<name>A0A317ZIY2_9BACT</name>
<dbReference type="InterPro" id="IPR015424">
    <property type="entry name" value="PyrdxlP-dep_Trfase"/>
</dbReference>
<keyword evidence="6 9" id="KW-0808">Transferase</keyword>
<dbReference type="GO" id="GO:0030170">
    <property type="term" value="F:pyridoxal phosphate binding"/>
    <property type="evidence" value="ECO:0007669"/>
    <property type="project" value="InterPro"/>
</dbReference>
<dbReference type="Pfam" id="PF00155">
    <property type="entry name" value="Aminotran_1_2"/>
    <property type="match status" value="1"/>
</dbReference>
<feature type="domain" description="Aminotransferase class I/classII large" evidence="10">
    <location>
        <begin position="36"/>
        <end position="356"/>
    </location>
</feature>
<dbReference type="RefSeq" id="WP_110129762.1">
    <property type="nucleotide sequence ID" value="NZ_QHJQ01000001.1"/>
</dbReference>
<dbReference type="Gene3D" id="3.40.640.10">
    <property type="entry name" value="Type I PLP-dependent aspartate aminotransferase-like (Major domain)"/>
    <property type="match status" value="1"/>
</dbReference>
<dbReference type="GO" id="GO:0004400">
    <property type="term" value="F:histidinol-phosphate transaminase activity"/>
    <property type="evidence" value="ECO:0007669"/>
    <property type="project" value="UniProtKB-UniRule"/>
</dbReference>
<evidence type="ECO:0000259" key="10">
    <source>
        <dbReference type="Pfam" id="PF00155"/>
    </source>
</evidence>
<dbReference type="NCBIfam" id="TIGR01141">
    <property type="entry name" value="hisC"/>
    <property type="match status" value="1"/>
</dbReference>
<dbReference type="InterPro" id="IPR005861">
    <property type="entry name" value="HisP_aminotrans"/>
</dbReference>
<comment type="similarity">
    <text evidence="3 9">Belongs to the class-II pyridoxal-phosphate-dependent aminotransferase family. Histidinol-phosphate aminotransferase subfamily.</text>
</comment>
<evidence type="ECO:0000256" key="4">
    <source>
        <dbReference type="ARBA" id="ARBA00011738"/>
    </source>
</evidence>
<dbReference type="PANTHER" id="PTHR43643:SF3">
    <property type="entry name" value="HISTIDINOL-PHOSPHATE AMINOTRANSFERASE"/>
    <property type="match status" value="1"/>
</dbReference>
<dbReference type="Proteomes" id="UP000247099">
    <property type="component" value="Unassembled WGS sequence"/>
</dbReference>
<dbReference type="GO" id="GO:0000105">
    <property type="term" value="P:L-histidine biosynthetic process"/>
    <property type="evidence" value="ECO:0007669"/>
    <property type="project" value="UniProtKB-UniRule"/>
</dbReference>
<gene>
    <name evidence="9" type="primary">hisC</name>
    <name evidence="11" type="ORF">DDZ13_02085</name>
</gene>
<dbReference type="InterPro" id="IPR004839">
    <property type="entry name" value="Aminotransferase_I/II_large"/>
</dbReference>
<dbReference type="CDD" id="cd00609">
    <property type="entry name" value="AAT_like"/>
    <property type="match status" value="1"/>
</dbReference>
<evidence type="ECO:0000256" key="3">
    <source>
        <dbReference type="ARBA" id="ARBA00007970"/>
    </source>
</evidence>
<keyword evidence="9" id="KW-0368">Histidine biosynthesis</keyword>
<proteinExistence type="inferred from homology"/>
<evidence type="ECO:0000313" key="12">
    <source>
        <dbReference type="Proteomes" id="UP000247099"/>
    </source>
</evidence>
<comment type="caution">
    <text evidence="11">The sequence shown here is derived from an EMBL/GenBank/DDBJ whole genome shotgun (WGS) entry which is preliminary data.</text>
</comment>
<dbReference type="PANTHER" id="PTHR43643">
    <property type="entry name" value="HISTIDINOL-PHOSPHATE AMINOTRANSFERASE 2"/>
    <property type="match status" value="1"/>
</dbReference>
<dbReference type="InterPro" id="IPR015421">
    <property type="entry name" value="PyrdxlP-dep_Trfase_major"/>
</dbReference>
<sequence length="365" mass="39764">MNYAELANPGVLEQPVYEPGKPIEYVAREYGLDPAKIAKLASNENPFGPSPKAIEAGRLAMQQVHLYPDGGCHDLREAIACARGVSENSILIGNGSNEIIELLGHAFLRPGVEAVMGSQAFIVYKLVAKLFGATPVEVPMDGFAHDLKAMRNAVTEKTRLLFVASPNNPTGAANSEAELIDLAEGLPDHVVFCFDEAYAEYLDSAPDLRRQIEAGRKVICMRTFSKVYGLGGLRVGYGYADPELVALLQRVRQPFNVNSVAQAAAKAALGDHDFMEMCRRENETGREILSAGLEKMGFETFGGSANFVLCRVGDGVKVFRQLQERGIIVRPLAPYGMPDYVRITIGRPEENTRLLETMSGLLETA</sequence>